<comment type="caution">
    <text evidence="3">The sequence shown here is derived from an EMBL/GenBank/DDBJ whole genome shotgun (WGS) entry which is preliminary data.</text>
</comment>
<keyword evidence="2" id="KW-1133">Transmembrane helix</keyword>
<protein>
    <submittedName>
        <fullName evidence="3">Uncharacterized protein</fullName>
    </submittedName>
</protein>
<evidence type="ECO:0000313" key="3">
    <source>
        <dbReference type="EMBL" id="GLS85315.1"/>
    </source>
</evidence>
<proteinExistence type="predicted"/>
<evidence type="ECO:0000256" key="1">
    <source>
        <dbReference type="SAM" id="MobiDB-lite"/>
    </source>
</evidence>
<reference evidence="3 4" key="1">
    <citation type="journal article" date="2014" name="Int. J. Syst. Evol. Microbiol.">
        <title>Complete genome sequence of Corynebacterium casei LMG S-19264T (=DSM 44701T), isolated from a smear-ripened cheese.</title>
        <authorList>
            <consortium name="US DOE Joint Genome Institute (JGI-PGF)"/>
            <person name="Walter F."/>
            <person name="Albersmeier A."/>
            <person name="Kalinowski J."/>
            <person name="Ruckert C."/>
        </authorList>
    </citation>
    <scope>NUCLEOTIDE SEQUENCE [LARGE SCALE GENOMIC DNA]</scope>
    <source>
        <strain evidence="3 4">NBRC 111766</strain>
    </source>
</reference>
<dbReference type="Proteomes" id="UP001157355">
    <property type="component" value="Unassembled WGS sequence"/>
</dbReference>
<dbReference type="AlphaFoldDB" id="A0AA37TZX9"/>
<keyword evidence="2" id="KW-0472">Membrane</keyword>
<accession>A0AA37TZX9</accession>
<feature type="region of interest" description="Disordered" evidence="1">
    <location>
        <begin position="40"/>
        <end position="59"/>
    </location>
</feature>
<evidence type="ECO:0000313" key="4">
    <source>
        <dbReference type="Proteomes" id="UP001157355"/>
    </source>
</evidence>
<name>A0AA37TZX9_9RHOB</name>
<keyword evidence="4" id="KW-1185">Reference proteome</keyword>
<feature type="transmembrane region" description="Helical" evidence="2">
    <location>
        <begin position="16"/>
        <end position="34"/>
    </location>
</feature>
<organism evidence="3 4">
    <name type="scientific">Cypionkella aquatica</name>
    <dbReference type="NCBI Taxonomy" id="1756042"/>
    <lineage>
        <taxon>Bacteria</taxon>
        <taxon>Pseudomonadati</taxon>
        <taxon>Pseudomonadota</taxon>
        <taxon>Alphaproteobacteria</taxon>
        <taxon>Rhodobacterales</taxon>
        <taxon>Paracoccaceae</taxon>
        <taxon>Cypionkella</taxon>
    </lineage>
</organism>
<evidence type="ECO:0000256" key="2">
    <source>
        <dbReference type="SAM" id="Phobius"/>
    </source>
</evidence>
<dbReference type="EMBL" id="BSPP01000002">
    <property type="protein sequence ID" value="GLS85315.1"/>
    <property type="molecule type" value="Genomic_DNA"/>
</dbReference>
<keyword evidence="2" id="KW-0812">Transmembrane</keyword>
<sequence length="86" mass="9220">MPSSWMKSEVVSEVELQLVPFAVVIGAAAEVIIVKQATENSMPRPGPVASKATKPEEITLPTPEYADMKSPVVAVDEIEELELKAA</sequence>
<gene>
    <name evidence="3" type="ORF">GCM10010873_02880</name>
</gene>